<keyword evidence="1" id="KW-1133">Transmembrane helix</keyword>
<dbReference type="GO" id="GO:0006508">
    <property type="term" value="P:proteolysis"/>
    <property type="evidence" value="ECO:0007669"/>
    <property type="project" value="InterPro"/>
</dbReference>
<feature type="transmembrane region" description="Helical" evidence="1">
    <location>
        <begin position="279"/>
        <end position="299"/>
    </location>
</feature>
<dbReference type="GO" id="GO:0016491">
    <property type="term" value="F:oxidoreductase activity"/>
    <property type="evidence" value="ECO:0007669"/>
    <property type="project" value="UniProtKB-KW"/>
</dbReference>
<dbReference type="GO" id="GO:0005524">
    <property type="term" value="F:ATP binding"/>
    <property type="evidence" value="ECO:0007669"/>
    <property type="project" value="InterPro"/>
</dbReference>
<comment type="caution">
    <text evidence="3">The sequence shown here is derived from an EMBL/GenBank/DDBJ whole genome shotgun (WGS) entry which is preliminary data.</text>
</comment>
<keyword evidence="1" id="KW-0472">Membrane</keyword>
<dbReference type="InterPro" id="IPR036249">
    <property type="entry name" value="Thioredoxin-like_sf"/>
</dbReference>
<dbReference type="GO" id="GO:0016020">
    <property type="term" value="C:membrane"/>
    <property type="evidence" value="ECO:0007669"/>
    <property type="project" value="UniProtKB-SubCell"/>
</dbReference>
<feature type="transmembrane region" description="Helical" evidence="1">
    <location>
        <begin position="148"/>
        <end position="167"/>
    </location>
</feature>
<feature type="transmembrane region" description="Helical" evidence="1">
    <location>
        <begin position="173"/>
        <end position="191"/>
    </location>
</feature>
<feature type="domain" description="Peptidase C39" evidence="2">
    <location>
        <begin position="1"/>
        <end position="123"/>
    </location>
</feature>
<dbReference type="EMBL" id="QNQU01000002">
    <property type="protein sequence ID" value="RBQ11508.1"/>
    <property type="molecule type" value="Genomic_DNA"/>
</dbReference>
<dbReference type="InterPro" id="IPR012336">
    <property type="entry name" value="Thioredoxin-like_fold"/>
</dbReference>
<dbReference type="Gene3D" id="3.90.70.10">
    <property type="entry name" value="Cysteine proteinases"/>
    <property type="match status" value="1"/>
</dbReference>
<dbReference type="GO" id="GO:0008233">
    <property type="term" value="F:peptidase activity"/>
    <property type="evidence" value="ECO:0007669"/>
    <property type="project" value="InterPro"/>
</dbReference>
<dbReference type="SUPFAM" id="SSF52833">
    <property type="entry name" value="Thioredoxin-like"/>
    <property type="match status" value="1"/>
</dbReference>
<organism evidence="3 4">
    <name type="scientific">Pedobacter miscanthi</name>
    <dbReference type="NCBI Taxonomy" id="2259170"/>
    <lineage>
        <taxon>Bacteria</taxon>
        <taxon>Pseudomonadati</taxon>
        <taxon>Bacteroidota</taxon>
        <taxon>Sphingobacteriia</taxon>
        <taxon>Sphingobacteriales</taxon>
        <taxon>Sphingobacteriaceae</taxon>
        <taxon>Pedobacter</taxon>
    </lineage>
</organism>
<evidence type="ECO:0000259" key="2">
    <source>
        <dbReference type="PROSITE" id="PS50990"/>
    </source>
</evidence>
<dbReference type="CDD" id="cd12921">
    <property type="entry name" value="VKOR_4"/>
    <property type="match status" value="1"/>
</dbReference>
<protein>
    <recommendedName>
        <fullName evidence="2">Peptidase C39 domain-containing protein</fullName>
    </recommendedName>
</protein>
<name>A0A366LC95_9SPHI</name>
<dbReference type="OrthoDB" id="1100563at2"/>
<dbReference type="InterPro" id="IPR038354">
    <property type="entry name" value="VKOR_sf"/>
</dbReference>
<dbReference type="GO" id="GO:0048038">
    <property type="term" value="F:quinone binding"/>
    <property type="evidence" value="ECO:0007669"/>
    <property type="project" value="UniProtKB-KW"/>
</dbReference>
<evidence type="ECO:0000313" key="4">
    <source>
        <dbReference type="Proteomes" id="UP000252081"/>
    </source>
</evidence>
<keyword evidence="1" id="KW-0812">Transmembrane</keyword>
<dbReference type="InterPro" id="IPR005074">
    <property type="entry name" value="Peptidase_C39"/>
</dbReference>
<dbReference type="Gene3D" id="1.20.1440.130">
    <property type="entry name" value="VKOR domain"/>
    <property type="match status" value="1"/>
</dbReference>
<evidence type="ECO:0000256" key="1">
    <source>
        <dbReference type="SAM" id="Phobius"/>
    </source>
</evidence>
<dbReference type="PROSITE" id="PS50990">
    <property type="entry name" value="PEPTIDASE_C39"/>
    <property type="match status" value="1"/>
</dbReference>
<evidence type="ECO:0000313" key="3">
    <source>
        <dbReference type="EMBL" id="RBQ11508.1"/>
    </source>
</evidence>
<dbReference type="Gene3D" id="3.40.30.10">
    <property type="entry name" value="Glutaredoxin"/>
    <property type="match status" value="1"/>
</dbReference>
<sequence>MNEVNCVLVVEKLVKELGARVSGYSIKKRLSNHPDYPGMLSMADGLSNFGIPNIAFKVKPGFANKKDLPSPFICRLKSDNPGKFIVVTNISDGNVHFSDGKKNKLGISEENFYKEWDGIALYAEKDATSGEQLYFQNLVMGYLEKARLPFFISICVLSAIFFIGIEITNSKLWTNLLLKTAGLIFSIFLIGHSIDSKNPFIENLCSIGKKNGCNTILKSSAANLTDWLSWSEIGLFYFSFTITAIIFSPGSANILSWIALACLPYSFYSIGYQYLKKSWCVLCCSVQAILWLDAGAFALSGHFELTGFSSAHIITLVSILLIIVSLWALVKPMLFKAYQTDFMKQQLNGFKNNTKLFDSFLAIGGHFDIPENLVSIKLGSPEARTTITMASNLYCNPCGEAHKTLRKWLSYRDDISLEIIFTVSAYVNDPRIEVIEYLSALSLQTNDSGTIAEAIDDWYQNGHKLEFLMNKYPVKSTQAIKKVTKIQNEWLFDAQITNTPTFFINGQRLSHPYRLDDIEYLIA</sequence>
<reference evidence="3 4" key="1">
    <citation type="submission" date="2018-07" db="EMBL/GenBank/DDBJ databases">
        <title>A draft genome of a endophytic bacteria, a new species of Pedobacter.</title>
        <authorList>
            <person name="Zhang Z.D."/>
            <person name="Chen Z.J."/>
        </authorList>
    </citation>
    <scope>NUCLEOTIDE SEQUENCE [LARGE SCALE GENOMIC DNA]</scope>
    <source>
        <strain evidence="3 4">RS10</strain>
    </source>
</reference>
<dbReference type="Pfam" id="PF13462">
    <property type="entry name" value="Thioredoxin_4"/>
    <property type="match status" value="1"/>
</dbReference>
<accession>A0A366LC95</accession>
<dbReference type="AlphaFoldDB" id="A0A366LC95"/>
<keyword evidence="4" id="KW-1185">Reference proteome</keyword>
<dbReference type="Pfam" id="PF03412">
    <property type="entry name" value="Peptidase_C39"/>
    <property type="match status" value="1"/>
</dbReference>
<gene>
    <name evidence="3" type="ORF">DRW42_03330</name>
</gene>
<dbReference type="RefSeq" id="WP_113947422.1">
    <property type="nucleotide sequence ID" value="NZ_QNQU01000002.1"/>
</dbReference>
<feature type="transmembrane region" description="Helical" evidence="1">
    <location>
        <begin position="311"/>
        <end position="330"/>
    </location>
</feature>
<feature type="transmembrane region" description="Helical" evidence="1">
    <location>
        <begin position="227"/>
        <end position="248"/>
    </location>
</feature>
<dbReference type="Proteomes" id="UP000252081">
    <property type="component" value="Unassembled WGS sequence"/>
</dbReference>
<proteinExistence type="predicted"/>